<proteinExistence type="predicted"/>
<dbReference type="Proteomes" id="UP000267159">
    <property type="component" value="Unassembled WGS sequence"/>
</dbReference>
<reference evidence="1 2" key="1">
    <citation type="submission" date="2018-09" db="EMBL/GenBank/DDBJ databases">
        <title>Murine metabolic-syndrome-specific gut microbial biobank.</title>
        <authorList>
            <person name="Liu C."/>
        </authorList>
    </citation>
    <scope>NUCLEOTIDE SEQUENCE [LARGE SCALE GENOMIC DNA]</scope>
    <source>
        <strain evidence="1 2">0.1X-D8-26</strain>
    </source>
</reference>
<organism evidence="1 2">
    <name type="scientific">Bacteroides acidifaciens</name>
    <dbReference type="NCBI Taxonomy" id="85831"/>
    <lineage>
        <taxon>Bacteria</taxon>
        <taxon>Pseudomonadati</taxon>
        <taxon>Bacteroidota</taxon>
        <taxon>Bacteroidia</taxon>
        <taxon>Bacteroidales</taxon>
        <taxon>Bacteroidaceae</taxon>
        <taxon>Bacteroides</taxon>
    </lineage>
</organism>
<comment type="caution">
    <text evidence="1">The sequence shown here is derived from an EMBL/GenBank/DDBJ whole genome shotgun (WGS) entry which is preliminary data.</text>
</comment>
<dbReference type="RefSeq" id="WP_121768557.1">
    <property type="nucleotide sequence ID" value="NZ_CAEUHO010000001.1"/>
</dbReference>
<protein>
    <submittedName>
        <fullName evidence="1">Uncharacterized protein</fullName>
    </submittedName>
</protein>
<gene>
    <name evidence="1" type="ORF">D7Y07_07110</name>
</gene>
<sequence length="64" mass="7595">MFKRIKPISKASLEGIVYQIRYLTGEKNVTDEALVWHLQRILSEKGIPVDYIPSPKPWEWKKRI</sequence>
<dbReference type="EMBL" id="RAZM01000016">
    <property type="protein sequence ID" value="RLT80596.1"/>
    <property type="molecule type" value="Genomic_DNA"/>
</dbReference>
<evidence type="ECO:0000313" key="2">
    <source>
        <dbReference type="Proteomes" id="UP000267159"/>
    </source>
</evidence>
<dbReference type="AlphaFoldDB" id="A0A3L8A8U7"/>
<accession>A0A3L8A8U7</accession>
<name>A0A3L8A8U7_9BACE</name>
<evidence type="ECO:0000313" key="1">
    <source>
        <dbReference type="EMBL" id="RLT80596.1"/>
    </source>
</evidence>